<gene>
    <name evidence="9" type="ORF">CDEST_15385</name>
</gene>
<evidence type="ECO:0000259" key="8">
    <source>
        <dbReference type="PROSITE" id="PS50039"/>
    </source>
</evidence>
<name>A0AAX4J4D7_9PEZI</name>
<dbReference type="Gene3D" id="1.10.10.10">
    <property type="entry name" value="Winged helix-like DNA-binding domain superfamily/Winged helix DNA-binding domain"/>
    <property type="match status" value="1"/>
</dbReference>
<evidence type="ECO:0000313" key="10">
    <source>
        <dbReference type="Proteomes" id="UP001322277"/>
    </source>
</evidence>
<dbReference type="GeneID" id="87951885"/>
<dbReference type="PROSITE" id="PS50039">
    <property type="entry name" value="FORK_HEAD_3"/>
    <property type="match status" value="1"/>
</dbReference>
<keyword evidence="10" id="KW-1185">Reference proteome</keyword>
<evidence type="ECO:0000256" key="1">
    <source>
        <dbReference type="ARBA" id="ARBA00004123"/>
    </source>
</evidence>
<feature type="DNA-binding region" description="Fork-head" evidence="6">
    <location>
        <begin position="190"/>
        <end position="280"/>
    </location>
</feature>
<evidence type="ECO:0000256" key="4">
    <source>
        <dbReference type="ARBA" id="ARBA00023163"/>
    </source>
</evidence>
<evidence type="ECO:0000256" key="3">
    <source>
        <dbReference type="ARBA" id="ARBA00023125"/>
    </source>
</evidence>
<organism evidence="9 10">
    <name type="scientific">Colletotrichum destructivum</name>
    <dbReference type="NCBI Taxonomy" id="34406"/>
    <lineage>
        <taxon>Eukaryota</taxon>
        <taxon>Fungi</taxon>
        <taxon>Dikarya</taxon>
        <taxon>Ascomycota</taxon>
        <taxon>Pezizomycotina</taxon>
        <taxon>Sordariomycetes</taxon>
        <taxon>Hypocreomycetidae</taxon>
        <taxon>Glomerellales</taxon>
        <taxon>Glomerellaceae</taxon>
        <taxon>Colletotrichum</taxon>
        <taxon>Colletotrichum destructivum species complex</taxon>
    </lineage>
</organism>
<dbReference type="InterPro" id="IPR036390">
    <property type="entry name" value="WH_DNA-bd_sf"/>
</dbReference>
<dbReference type="KEGG" id="cdet:87951885"/>
<dbReference type="RefSeq" id="XP_062787592.1">
    <property type="nucleotide sequence ID" value="XM_062931541.1"/>
</dbReference>
<feature type="compositionally biased region" description="Basic residues" evidence="7">
    <location>
        <begin position="288"/>
        <end position="302"/>
    </location>
</feature>
<dbReference type="GO" id="GO:0005634">
    <property type="term" value="C:nucleus"/>
    <property type="evidence" value="ECO:0007669"/>
    <property type="project" value="UniProtKB-SubCell"/>
</dbReference>
<keyword evidence="5 6" id="KW-0539">Nucleus</keyword>
<dbReference type="GO" id="GO:0000978">
    <property type="term" value="F:RNA polymerase II cis-regulatory region sequence-specific DNA binding"/>
    <property type="evidence" value="ECO:0007669"/>
    <property type="project" value="TreeGrafter"/>
</dbReference>
<evidence type="ECO:0000256" key="5">
    <source>
        <dbReference type="ARBA" id="ARBA00023242"/>
    </source>
</evidence>
<evidence type="ECO:0000313" key="9">
    <source>
        <dbReference type="EMBL" id="WQF90371.1"/>
    </source>
</evidence>
<accession>A0AAX4J4D7</accession>
<dbReference type="PANTHER" id="PTHR45881:SF5">
    <property type="entry name" value="FORK-HEAD DOMAIN-CONTAINING PROTEIN"/>
    <property type="match status" value="1"/>
</dbReference>
<evidence type="ECO:0000256" key="7">
    <source>
        <dbReference type="SAM" id="MobiDB-lite"/>
    </source>
</evidence>
<sequence>MNTMPCVPETSSSTEGFANDRSDSYKYNSNYGQGAYTACSPSLVNWSPCRPASTQTIVPAVAAQHHLFFHPQEQPSVSGNLKIPMHISPDELVTRSMDGQGHYDNSVFQQSFWLNRWDSGSLQCSTMMERPTQDEFKAIDASVFQHRSSPVSFMEGSVVGPNVIPELSVVPELGQHTFSATGSPLQEKVKPGKPYSALIHEALKQADDHTMTLRELYKWFRDHTDKIKREGDTGWQNSIRHNLSMNKAFKKVEAGLSKWTLDPDYINKIQPTTQFRSGNRTGSQKSPSRLRRAHNGGLRRRKDTSPENTTPHRKRNRQAPTTGG</sequence>
<dbReference type="PRINTS" id="PR00053">
    <property type="entry name" value="FORKHEAD"/>
</dbReference>
<feature type="domain" description="Fork-head" evidence="8">
    <location>
        <begin position="190"/>
        <end position="280"/>
    </location>
</feature>
<dbReference type="InterPro" id="IPR030456">
    <property type="entry name" value="TF_fork_head_CS_2"/>
</dbReference>
<evidence type="ECO:0000256" key="6">
    <source>
        <dbReference type="PROSITE-ProRule" id="PRU00089"/>
    </source>
</evidence>
<dbReference type="Proteomes" id="UP001322277">
    <property type="component" value="Chromosome 11"/>
</dbReference>
<dbReference type="AlphaFoldDB" id="A0AAX4J4D7"/>
<dbReference type="EMBL" id="CP137315">
    <property type="protein sequence ID" value="WQF90371.1"/>
    <property type="molecule type" value="Genomic_DNA"/>
</dbReference>
<dbReference type="SMART" id="SM00339">
    <property type="entry name" value="FH"/>
    <property type="match status" value="1"/>
</dbReference>
<keyword evidence="4" id="KW-0804">Transcription</keyword>
<dbReference type="InterPro" id="IPR001766">
    <property type="entry name" value="Fork_head_dom"/>
</dbReference>
<feature type="compositionally biased region" description="Polar residues" evidence="7">
    <location>
        <begin position="270"/>
        <end position="287"/>
    </location>
</feature>
<dbReference type="PANTHER" id="PTHR45881">
    <property type="entry name" value="CHECKPOINT SUPPRESSOR 1-LIKE, ISOFORM A-RELATED"/>
    <property type="match status" value="1"/>
</dbReference>
<keyword evidence="3 6" id="KW-0238">DNA-binding</keyword>
<evidence type="ECO:0000256" key="2">
    <source>
        <dbReference type="ARBA" id="ARBA00023015"/>
    </source>
</evidence>
<dbReference type="GO" id="GO:0000981">
    <property type="term" value="F:DNA-binding transcription factor activity, RNA polymerase II-specific"/>
    <property type="evidence" value="ECO:0007669"/>
    <property type="project" value="TreeGrafter"/>
</dbReference>
<protein>
    <submittedName>
        <fullName evidence="9">Fork head domain, winged helix-like DNA-binding domain superfamily</fullName>
    </submittedName>
</protein>
<keyword evidence="2" id="KW-0805">Transcription regulation</keyword>
<dbReference type="Pfam" id="PF00250">
    <property type="entry name" value="Forkhead"/>
    <property type="match status" value="1"/>
</dbReference>
<reference evidence="10" key="1">
    <citation type="journal article" date="2023" name="bioRxiv">
        <title>Complete genome of the Medicago anthracnose fungus, Colletotrichum destructivum, reveals a mini-chromosome-like region within a core chromosome.</title>
        <authorList>
            <person name="Lapalu N."/>
            <person name="Simon A."/>
            <person name="Lu A."/>
            <person name="Plaumann P.-L."/>
            <person name="Amselem J."/>
            <person name="Pigne S."/>
            <person name="Auger A."/>
            <person name="Koch C."/>
            <person name="Dallery J.-F."/>
            <person name="O'Connell R.J."/>
        </authorList>
    </citation>
    <scope>NUCLEOTIDE SEQUENCE [LARGE SCALE GENOMIC DNA]</scope>
    <source>
        <strain evidence="10">CBS 520.97</strain>
    </source>
</reference>
<comment type="subcellular location">
    <subcellularLocation>
        <location evidence="1 6">Nucleus</location>
    </subcellularLocation>
</comment>
<feature type="region of interest" description="Disordered" evidence="7">
    <location>
        <begin position="270"/>
        <end position="324"/>
    </location>
</feature>
<dbReference type="SUPFAM" id="SSF46785">
    <property type="entry name" value="Winged helix' DNA-binding domain"/>
    <property type="match status" value="1"/>
</dbReference>
<dbReference type="InterPro" id="IPR036388">
    <property type="entry name" value="WH-like_DNA-bd_sf"/>
</dbReference>
<dbReference type="PROSITE" id="PS00658">
    <property type="entry name" value="FORK_HEAD_2"/>
    <property type="match status" value="1"/>
</dbReference>
<proteinExistence type="predicted"/>